<dbReference type="GeneID" id="94423791"/>
<proteinExistence type="predicted"/>
<dbReference type="Gene3D" id="3.80.10.10">
    <property type="entry name" value="Ribonuclease Inhibitor"/>
    <property type="match status" value="2"/>
</dbReference>
<dbReference type="EMBL" id="MIGC01000153">
    <property type="protein sequence ID" value="PHJ25805.1"/>
    <property type="molecule type" value="Genomic_DNA"/>
</dbReference>
<organism evidence="2 3">
    <name type="scientific">Cystoisospora suis</name>
    <dbReference type="NCBI Taxonomy" id="483139"/>
    <lineage>
        <taxon>Eukaryota</taxon>
        <taxon>Sar</taxon>
        <taxon>Alveolata</taxon>
        <taxon>Apicomplexa</taxon>
        <taxon>Conoidasida</taxon>
        <taxon>Coccidia</taxon>
        <taxon>Eucoccidiorida</taxon>
        <taxon>Eimeriorina</taxon>
        <taxon>Sarcocystidae</taxon>
        <taxon>Cystoisospora</taxon>
    </lineage>
</organism>
<gene>
    <name evidence="2" type="ORF">CSUI_000346</name>
</gene>
<feature type="region of interest" description="Disordered" evidence="1">
    <location>
        <begin position="185"/>
        <end position="233"/>
    </location>
</feature>
<keyword evidence="3" id="KW-1185">Reference proteome</keyword>
<protein>
    <submittedName>
        <fullName evidence="2">Leucine rich repeat-containing protein</fullName>
    </submittedName>
</protein>
<dbReference type="InterPro" id="IPR032675">
    <property type="entry name" value="LRR_dom_sf"/>
</dbReference>
<evidence type="ECO:0000313" key="3">
    <source>
        <dbReference type="Proteomes" id="UP000221165"/>
    </source>
</evidence>
<feature type="compositionally biased region" description="Polar residues" evidence="1">
    <location>
        <begin position="212"/>
        <end position="233"/>
    </location>
</feature>
<name>A0A2C6LGS0_9APIC</name>
<evidence type="ECO:0000313" key="2">
    <source>
        <dbReference type="EMBL" id="PHJ25805.1"/>
    </source>
</evidence>
<accession>A0A2C6LGS0</accession>
<sequence length="757" mass="81104">MVDDGPEPLVQEGDLGSPGSLAEGTHGQNGHVVNGMLRRVHLVPENRQGQPVAKETVKNGCLVAGDERESTQIPSPVSGEEVRKKRRKCAPRPEGKQLFISSFFGVRRKDSQGARLGRKGPYCQTGSLDKEHAPQISQAGPTTRSEQLQRQVKKTSFTVCNARDRLLCEGEKAKTFEQSQPILTKSSLSSTVSAEGTRSIHSPSGQGDEVNKVSTAGDSPGSRSVPANQQARTKTVGTVLDCSGVDSKTFFFSSNASASSSSTSSSSSRIHLFSTASLPHCSLVLRGGDKENTAALGNGERPASLVVDAYEQRGSCKDRHHEIDSESTLQRRRKASTQCVKRKPTLQASLLKGSGPETHTGAPLFPCRKTKQVLARETGQGGECKKEGDIRRQTYGSPGGLHELPDDILHLIVDCCAAECLLVCRRLAETVRRRRRVIRVGPLVGADLNPAHLLHAVQRSPALRILEISGASSLPSRTFESLVNSRSSMFPQRLQVLVLRKCAKISTRLVRSLTARLRRLRAVDLQDNSALNHESVAALRFLPYLERVALGVSAGARCSSSHSNRTLESLLGPSPAPFGSSCPSLLAPSSGLPPESPASPSEATGTPVGSLNTALAENGSAPVSETSQKDDSRAVHGPPLKVLSLARCTAISSVKPLVNVKDTLEFLDLRGCSALDDRGGAALAFLKQLQVLVLAGMALRRFGLYGCNVERQRVEDALMDAGASKLQLCLHHELPLFEIPSIYANMEGLDLSPPSLT</sequence>
<feature type="region of interest" description="Disordered" evidence="1">
    <location>
        <begin position="1"/>
        <end position="31"/>
    </location>
</feature>
<evidence type="ECO:0000256" key="1">
    <source>
        <dbReference type="SAM" id="MobiDB-lite"/>
    </source>
</evidence>
<feature type="compositionally biased region" description="Polar residues" evidence="1">
    <location>
        <begin position="185"/>
        <end position="205"/>
    </location>
</feature>
<dbReference type="AlphaFoldDB" id="A0A2C6LGS0"/>
<dbReference type="VEuPathDB" id="ToxoDB:CSUI_000346"/>
<dbReference type="Proteomes" id="UP000221165">
    <property type="component" value="Unassembled WGS sequence"/>
</dbReference>
<dbReference type="SUPFAM" id="SSF52047">
    <property type="entry name" value="RNI-like"/>
    <property type="match status" value="1"/>
</dbReference>
<comment type="caution">
    <text evidence="2">The sequence shown here is derived from an EMBL/GenBank/DDBJ whole genome shotgun (WGS) entry which is preliminary data.</text>
</comment>
<dbReference type="OrthoDB" id="354817at2759"/>
<dbReference type="RefSeq" id="XP_067927451.1">
    <property type="nucleotide sequence ID" value="XM_068060580.1"/>
</dbReference>
<feature type="compositionally biased region" description="Low complexity" evidence="1">
    <location>
        <begin position="585"/>
        <end position="603"/>
    </location>
</feature>
<reference evidence="2 3" key="1">
    <citation type="journal article" date="2017" name="Int. J. Parasitol.">
        <title>The genome of the protozoan parasite Cystoisospora suis and a reverse vaccinology approach to identify vaccine candidates.</title>
        <authorList>
            <person name="Palmieri N."/>
            <person name="Shrestha A."/>
            <person name="Ruttkowski B."/>
            <person name="Beck T."/>
            <person name="Vogl C."/>
            <person name="Tomley F."/>
            <person name="Blake D.P."/>
            <person name="Joachim A."/>
        </authorList>
    </citation>
    <scope>NUCLEOTIDE SEQUENCE [LARGE SCALE GENOMIC DNA]</scope>
    <source>
        <strain evidence="2 3">Wien I</strain>
    </source>
</reference>
<feature type="compositionally biased region" description="Polar residues" evidence="1">
    <location>
        <begin position="607"/>
        <end position="626"/>
    </location>
</feature>
<feature type="region of interest" description="Disordered" evidence="1">
    <location>
        <begin position="114"/>
        <end position="150"/>
    </location>
</feature>
<feature type="compositionally biased region" description="Polar residues" evidence="1">
    <location>
        <begin position="135"/>
        <end position="150"/>
    </location>
</feature>
<feature type="region of interest" description="Disordered" evidence="1">
    <location>
        <begin position="67"/>
        <end position="92"/>
    </location>
</feature>
<feature type="region of interest" description="Disordered" evidence="1">
    <location>
        <begin position="585"/>
        <end position="635"/>
    </location>
</feature>